<comment type="catalytic activity">
    <reaction evidence="1">
        <text>Endotype eliminative cleavage of L-alpha-rhamnopyranosyl-(1-&gt;4)-alpha-D-galactopyranosyluronic acid bonds of rhamnogalacturonan I domains in ramified hairy regions of pectin leaving L-rhamnopyranose at the reducing end and 4-deoxy-4,5-unsaturated D-galactopyranosyluronic acid at the non-reducing end.</text>
        <dbReference type="EC" id="4.2.2.23"/>
    </reaction>
</comment>
<keyword evidence="9" id="KW-0119">Carbohydrate metabolism</keyword>
<dbReference type="InterPro" id="IPR016590">
    <property type="entry name" value="Rhamnogalacturonase_B"/>
</dbReference>
<dbReference type="InterPro" id="IPR015364">
    <property type="entry name" value="RhgB_N"/>
</dbReference>
<sequence length="531" mass="55236">MAPLILALAFLAYLPALAFAAFGVSASGNSITVDTGGGLVFVVESTSGDITSLLYNNVQYQDSSKRSHLSSGLGSASVSYTTISGTYIKVTVSTSTLTHYYVAKSGSSAIYMATYITAEPSIGELRWIARLKKSAAPTGISQAEIVGGTAIEGSDVFTVNGQTRSKFFSSVRFISDQVHGVTGSGVGIYMVMPGTAYESSSGGPFFRDILFTLSFNATGGDQQELYWYMNSGHQQTESYRTGLFGPYAMVFTSGSAPSASLDVSFFSSLSITGYVAASGRGTIRGTASGVPSGFTAVVGFANNAAQYWATVNGGSYTSPLMKPGTYTATLYKGELAVGTGSVSVSAGGTSTLNIGASVTAPSSIIWQIGDEDGTPAGFRNAANIEKMHPSDSRMSSWSPGTYIVGSSSISAFPMAIFKAVNNGQKIQFTLTSSQVGAATFRIRTTEAFAGGRPTVTINNWTSSSPGAPPNIDSRGITRGTWRGVNMLYEWSVPSGTLVSGTNTATITVISGSSGDAYLSPNIVVDSVMLYK</sequence>
<dbReference type="InterPro" id="IPR029413">
    <property type="entry name" value="RG-lyase_II"/>
</dbReference>
<evidence type="ECO:0000313" key="16">
    <source>
        <dbReference type="EMBL" id="KDQ16438.1"/>
    </source>
</evidence>
<dbReference type="Pfam" id="PF09284">
    <property type="entry name" value="RhgB_N"/>
    <property type="match status" value="1"/>
</dbReference>
<dbReference type="PANTHER" id="PTHR36574">
    <property type="entry name" value="RHAMNOGALACTURONATE LYASE-RELATED"/>
    <property type="match status" value="1"/>
</dbReference>
<dbReference type="Gene3D" id="2.70.98.10">
    <property type="match status" value="1"/>
</dbReference>
<keyword evidence="10" id="KW-0961">Cell wall biogenesis/degradation</keyword>
<dbReference type="PANTHER" id="PTHR36574:SF1">
    <property type="entry name" value="RHAMNOGALACTURONATE LYASE-RELATED"/>
    <property type="match status" value="1"/>
</dbReference>
<comment type="similarity">
    <text evidence="3">Belongs to the polysaccharide lyase 4 family.</text>
</comment>
<feature type="chain" id="PRO_5001641464" description="rhamnogalacturonan endolyase" evidence="12">
    <location>
        <begin position="21"/>
        <end position="531"/>
    </location>
</feature>
<dbReference type="SUPFAM" id="SSF49452">
    <property type="entry name" value="Starch-binding domain-like"/>
    <property type="match status" value="1"/>
</dbReference>
<keyword evidence="8 16" id="KW-0456">Lyase</keyword>
<protein>
    <recommendedName>
        <fullName evidence="4">rhamnogalacturonan endolyase</fullName>
        <ecNumber evidence="4">4.2.2.23</ecNumber>
    </recommendedName>
</protein>
<evidence type="ECO:0000256" key="4">
    <source>
        <dbReference type="ARBA" id="ARBA00012437"/>
    </source>
</evidence>
<dbReference type="GO" id="GO:0102210">
    <property type="term" value="F:rhamnogalacturonan endolyase activity"/>
    <property type="evidence" value="ECO:0007669"/>
    <property type="project" value="UniProtKB-EC"/>
</dbReference>
<evidence type="ECO:0000256" key="11">
    <source>
        <dbReference type="ARBA" id="ARBA00023326"/>
    </source>
</evidence>
<keyword evidence="17" id="KW-1185">Reference proteome</keyword>
<evidence type="ECO:0000313" key="17">
    <source>
        <dbReference type="Proteomes" id="UP000027195"/>
    </source>
</evidence>
<feature type="domain" description="Rhamnogalacturonan lyase" evidence="14">
    <location>
        <begin position="365"/>
        <end position="529"/>
    </location>
</feature>
<dbReference type="STRING" id="930990.A0A067ML06"/>
<dbReference type="InterPro" id="IPR013784">
    <property type="entry name" value="Carb-bd-like_fold"/>
</dbReference>
<dbReference type="CDD" id="cd10317">
    <property type="entry name" value="RGL4_C"/>
    <property type="match status" value="1"/>
</dbReference>
<keyword evidence="7" id="KW-1015">Disulfide bond</keyword>
<dbReference type="Gene3D" id="2.60.40.1120">
    <property type="entry name" value="Carboxypeptidase-like, regulatory domain"/>
    <property type="match status" value="1"/>
</dbReference>
<dbReference type="Pfam" id="PF14686">
    <property type="entry name" value="fn3_3"/>
    <property type="match status" value="1"/>
</dbReference>
<dbReference type="HOGENOM" id="CLU_037882_1_1_1"/>
<organism evidence="16 17">
    <name type="scientific">Botryobasidium botryosum (strain FD-172 SS1)</name>
    <dbReference type="NCBI Taxonomy" id="930990"/>
    <lineage>
        <taxon>Eukaryota</taxon>
        <taxon>Fungi</taxon>
        <taxon>Dikarya</taxon>
        <taxon>Basidiomycota</taxon>
        <taxon>Agaricomycotina</taxon>
        <taxon>Agaricomycetes</taxon>
        <taxon>Cantharellales</taxon>
        <taxon>Botryobasidiaceae</taxon>
        <taxon>Botryobasidium</taxon>
    </lineage>
</organism>
<dbReference type="InterPro" id="IPR011013">
    <property type="entry name" value="Gal_mutarotase_sf_dom"/>
</dbReference>
<evidence type="ECO:0000256" key="12">
    <source>
        <dbReference type="SAM" id="SignalP"/>
    </source>
</evidence>
<feature type="domain" description="Rhamnogalacturonan lyase" evidence="15">
    <location>
        <begin position="279"/>
        <end position="352"/>
    </location>
</feature>
<keyword evidence="6 12" id="KW-0732">Signal</keyword>
<dbReference type="Pfam" id="PF14683">
    <property type="entry name" value="CBM-like"/>
    <property type="match status" value="1"/>
</dbReference>
<dbReference type="InterPro" id="IPR008979">
    <property type="entry name" value="Galactose-bd-like_sf"/>
</dbReference>
<dbReference type="OrthoDB" id="114708at2759"/>
<dbReference type="CDD" id="cd10320">
    <property type="entry name" value="RGL4_N"/>
    <property type="match status" value="1"/>
</dbReference>
<evidence type="ECO:0000259" key="14">
    <source>
        <dbReference type="Pfam" id="PF14683"/>
    </source>
</evidence>
<feature type="domain" description="Rhamnogalacturonase B N-terminal" evidence="13">
    <location>
        <begin position="22"/>
        <end position="273"/>
    </location>
</feature>
<evidence type="ECO:0000256" key="10">
    <source>
        <dbReference type="ARBA" id="ARBA00023316"/>
    </source>
</evidence>
<dbReference type="Proteomes" id="UP000027195">
    <property type="component" value="Unassembled WGS sequence"/>
</dbReference>
<dbReference type="SUPFAM" id="SSF74650">
    <property type="entry name" value="Galactose mutarotase-like"/>
    <property type="match status" value="1"/>
</dbReference>
<reference evidence="17" key="1">
    <citation type="journal article" date="2014" name="Proc. Natl. Acad. Sci. U.S.A.">
        <title>Extensive sampling of basidiomycete genomes demonstrates inadequacy of the white-rot/brown-rot paradigm for wood decay fungi.</title>
        <authorList>
            <person name="Riley R."/>
            <person name="Salamov A.A."/>
            <person name="Brown D.W."/>
            <person name="Nagy L.G."/>
            <person name="Floudas D."/>
            <person name="Held B.W."/>
            <person name="Levasseur A."/>
            <person name="Lombard V."/>
            <person name="Morin E."/>
            <person name="Otillar R."/>
            <person name="Lindquist E.A."/>
            <person name="Sun H."/>
            <person name="LaButti K.M."/>
            <person name="Schmutz J."/>
            <person name="Jabbour D."/>
            <person name="Luo H."/>
            <person name="Baker S.E."/>
            <person name="Pisabarro A.G."/>
            <person name="Walton J.D."/>
            <person name="Blanchette R.A."/>
            <person name="Henrissat B."/>
            <person name="Martin F."/>
            <person name="Cullen D."/>
            <person name="Hibbett D.S."/>
            <person name="Grigoriev I.V."/>
        </authorList>
    </citation>
    <scope>NUCLEOTIDE SEQUENCE [LARGE SCALE GENOMIC DNA]</scope>
    <source>
        <strain evidence="17">FD-172 SS1</strain>
    </source>
</reference>
<name>A0A067ML06_BOTB1</name>
<dbReference type="InterPro" id="IPR029411">
    <property type="entry name" value="RG-lyase_III"/>
</dbReference>
<evidence type="ECO:0000256" key="1">
    <source>
        <dbReference type="ARBA" id="ARBA00001324"/>
    </source>
</evidence>
<comment type="subcellular location">
    <subcellularLocation>
        <location evidence="2">Secreted</location>
    </subcellularLocation>
</comment>
<dbReference type="GO" id="GO:0030246">
    <property type="term" value="F:carbohydrate binding"/>
    <property type="evidence" value="ECO:0007669"/>
    <property type="project" value="InterPro"/>
</dbReference>
<dbReference type="GO" id="GO:0005576">
    <property type="term" value="C:extracellular region"/>
    <property type="evidence" value="ECO:0007669"/>
    <property type="project" value="UniProtKB-SubCell"/>
</dbReference>
<evidence type="ECO:0000259" key="13">
    <source>
        <dbReference type="Pfam" id="PF09284"/>
    </source>
</evidence>
<evidence type="ECO:0000259" key="15">
    <source>
        <dbReference type="Pfam" id="PF14686"/>
    </source>
</evidence>
<evidence type="ECO:0000256" key="9">
    <source>
        <dbReference type="ARBA" id="ARBA00023277"/>
    </source>
</evidence>
<dbReference type="Gene3D" id="2.60.120.260">
    <property type="entry name" value="Galactose-binding domain-like"/>
    <property type="match status" value="1"/>
</dbReference>
<dbReference type="SUPFAM" id="SSF49785">
    <property type="entry name" value="Galactose-binding domain-like"/>
    <property type="match status" value="1"/>
</dbReference>
<dbReference type="InParanoid" id="A0A067ML06"/>
<keyword evidence="5" id="KW-0964">Secreted</keyword>
<gene>
    <name evidence="16" type="ORF">BOTBODRAFT_106939</name>
</gene>
<evidence type="ECO:0000256" key="3">
    <source>
        <dbReference type="ARBA" id="ARBA00010418"/>
    </source>
</evidence>
<dbReference type="GO" id="GO:0071555">
    <property type="term" value="P:cell wall organization"/>
    <property type="evidence" value="ECO:0007669"/>
    <property type="project" value="UniProtKB-KW"/>
</dbReference>
<evidence type="ECO:0000256" key="5">
    <source>
        <dbReference type="ARBA" id="ARBA00022525"/>
    </source>
</evidence>
<evidence type="ECO:0000256" key="7">
    <source>
        <dbReference type="ARBA" id="ARBA00023157"/>
    </source>
</evidence>
<dbReference type="EC" id="4.2.2.23" evidence="4"/>
<evidence type="ECO:0000256" key="2">
    <source>
        <dbReference type="ARBA" id="ARBA00004613"/>
    </source>
</evidence>
<feature type="signal peptide" evidence="12">
    <location>
        <begin position="1"/>
        <end position="20"/>
    </location>
</feature>
<evidence type="ECO:0000256" key="8">
    <source>
        <dbReference type="ARBA" id="ARBA00023239"/>
    </source>
</evidence>
<accession>A0A067ML06</accession>
<dbReference type="InterPro" id="IPR014718">
    <property type="entry name" value="GH-type_carb-bd"/>
</dbReference>
<dbReference type="GO" id="GO:0045490">
    <property type="term" value="P:pectin catabolic process"/>
    <property type="evidence" value="ECO:0007669"/>
    <property type="project" value="TreeGrafter"/>
</dbReference>
<keyword evidence="11" id="KW-0624">Polysaccharide degradation</keyword>
<dbReference type="AlphaFoldDB" id="A0A067ML06"/>
<dbReference type="EMBL" id="KL198027">
    <property type="protein sequence ID" value="KDQ16438.1"/>
    <property type="molecule type" value="Genomic_DNA"/>
</dbReference>
<proteinExistence type="inferred from homology"/>
<evidence type="ECO:0000256" key="6">
    <source>
        <dbReference type="ARBA" id="ARBA00022729"/>
    </source>
</evidence>